<accession>A0ACC0JEX0</accession>
<reference evidence="1 2" key="1">
    <citation type="journal article" date="2022" name="Genome Biol. Evol.">
        <title>The Spruce Budworm Genome: Reconstructing the Evolutionary History of Antifreeze Proteins.</title>
        <authorList>
            <person name="Beliveau C."/>
            <person name="Gagne P."/>
            <person name="Picq S."/>
            <person name="Vernygora O."/>
            <person name="Keeling C.I."/>
            <person name="Pinkney K."/>
            <person name="Doucet D."/>
            <person name="Wen F."/>
            <person name="Johnston J.S."/>
            <person name="Maaroufi H."/>
            <person name="Boyle B."/>
            <person name="Laroche J."/>
            <person name="Dewar K."/>
            <person name="Juretic N."/>
            <person name="Blackburn G."/>
            <person name="Nisole A."/>
            <person name="Brunet B."/>
            <person name="Brandao M."/>
            <person name="Lumley L."/>
            <person name="Duan J."/>
            <person name="Quan G."/>
            <person name="Lucarotti C.J."/>
            <person name="Roe A.D."/>
            <person name="Sperling F.A.H."/>
            <person name="Levesque R.C."/>
            <person name="Cusson M."/>
        </authorList>
    </citation>
    <scope>NUCLEOTIDE SEQUENCE [LARGE SCALE GENOMIC DNA]</scope>
    <source>
        <strain evidence="1">Glfc:IPQL:Cfum</strain>
    </source>
</reference>
<keyword evidence="2" id="KW-1185">Reference proteome</keyword>
<evidence type="ECO:0000313" key="1">
    <source>
        <dbReference type="EMBL" id="KAI8422611.1"/>
    </source>
</evidence>
<protein>
    <submittedName>
        <fullName evidence="1">Uncharacterized protein</fullName>
    </submittedName>
</protein>
<gene>
    <name evidence="1" type="ORF">MSG28_006394</name>
</gene>
<proteinExistence type="predicted"/>
<organism evidence="1 2">
    <name type="scientific">Choristoneura fumiferana</name>
    <name type="common">Spruce budworm moth</name>
    <name type="synonym">Archips fumiferana</name>
    <dbReference type="NCBI Taxonomy" id="7141"/>
    <lineage>
        <taxon>Eukaryota</taxon>
        <taxon>Metazoa</taxon>
        <taxon>Ecdysozoa</taxon>
        <taxon>Arthropoda</taxon>
        <taxon>Hexapoda</taxon>
        <taxon>Insecta</taxon>
        <taxon>Pterygota</taxon>
        <taxon>Neoptera</taxon>
        <taxon>Endopterygota</taxon>
        <taxon>Lepidoptera</taxon>
        <taxon>Glossata</taxon>
        <taxon>Ditrysia</taxon>
        <taxon>Tortricoidea</taxon>
        <taxon>Tortricidae</taxon>
        <taxon>Tortricinae</taxon>
        <taxon>Choristoneura</taxon>
    </lineage>
</organism>
<name>A0ACC0JEX0_CHOFU</name>
<dbReference type="Proteomes" id="UP001064048">
    <property type="component" value="Chromosome 10"/>
</dbReference>
<comment type="caution">
    <text evidence="1">The sequence shown here is derived from an EMBL/GenBank/DDBJ whole genome shotgun (WGS) entry which is preliminary data.</text>
</comment>
<dbReference type="EMBL" id="CM046110">
    <property type="protein sequence ID" value="KAI8422611.1"/>
    <property type="molecule type" value="Genomic_DNA"/>
</dbReference>
<evidence type="ECO:0000313" key="2">
    <source>
        <dbReference type="Proteomes" id="UP001064048"/>
    </source>
</evidence>
<sequence>MDTVVKSMLEEDPEEKPGLTIMGRDVSKIPCFRESFLYGIASGVGMGLISFIKTSKPMFSQHVGVGSFALSTLLYWSYCRYQWSKQRFDAQLLQDALKDKIMYEGMDEIEKLIPKEAHTELVFFVNGKKVTEPHPDPEWTLLWYLRRRLHLTGTKYGCGEGGCGACTVMVSQYLKLEDRVQHIAVNACLIPLCSMHGLAVTTVEGIGSSEKKLHPVQERIAKAHGSQCGFCTPGIVMSMYALLRNKTKIVEKDIETAFQGNLCRCTGYRPIIEGFKTFIEAWEKQYVTGDIGSDINSCIMGKECCLNKESNEITPKLYNKTSFQPYDPTQEPIFPPELKINMKYQEEYVYFKGDRVVWLRPQNLEQLLAIKNTFPCSKIVIGNTELGVEMKFKKLVYPVLVSPTLLKEMNFCAITNKGIEIGASTTLTNIDKFLKSTISKNAERSKVFEAIKDMLHWFAGTQVRNVASLVGNIMTASPISDLNPILMASSAVLNVRSLARGQRKVVINEIFFKGYRKTIIEDDEIVTSVEIPFTTKTQTFKAYKQAKRKEDDISIVTAAFNVEFEDNSLVVKEARLCFGGMGPTTRCAVKSSELMKGLTWNNKILSAVCDSLAREFELDISVPGGMAEYRKSLCVSFFFRFYLDVLGKNKTLNGNSVPSTYLSAATEEPTLPWKSSQYFEIIDNNRKVSDAVGKPIPHMSANKQACGEALYCDDVPHFEDELYLTLVFSTEPHAEILSIDASKALSVPGVVAFLSASDIDENCNKLGPIFDDEEIFSSKIVTSRSCVIGAVVAESESVARKGKDQVVVNYNSLTPIIISIEDAMIHKSFYSSSPRVLKKGDVADVFKNTKLSHIVEGCIRTGAQEHFYLETMSAFAIRKEDELEVISSTQNPAEIGHFAARALGISNNKVVSKVKRIGGGFGGKETRASILAIPVAVAAYKLKKPVRAVLDRDEDMQVTGYRHPCLIKYRAAFDDEGKISATKFEIYVNAGYSMDISCSMVERVLMHVDNCYFIPNMHIEAYLCKTNMPSNTAFRGFGAPKAMLAAEVMIRDIAAALKKDYEEIVDINLYREGQLTHFNQTLSYCTLSRCWTECIESCDYWERKKNVEHFNRCNRWKKRGICLTPTKYGISFQGDLLMQGGALVLVYTDGSVLISIGGIEMGQGLFTKMIQVASRVLEIDISKIHISEMATNTVPNSSPTAASMSSDLYGMAVVDACNTLKKRLEKYQTANPTGQWEDWVSAAYFDRIQLSATGFYASPKIDYNPDTNTGNLFEYFTYGVACSEVIVDCLSGDHQVLRTDIVMDLGESLNPAIDIGQIEGAFTQGYGYFTIEEMVFSPTGEVLSRGPGAYKIPGFSDIPKTFNVSLLKGAPNPRAVYSSKVVEPNPDPEWTLLWYLRKRLRLTGTKLGCAEGGCGACTVMVSKYNRAEKRVITSHLAVNACLAPLCAMHGLAVTTVEGIGNTKTKLHPVQERIAKAHGSQCGFCTPGIVMSMYSLLRTCTKINYSDMEVAFQGNLCRCTGYRAIIEGYKTFLEDWETHRVANRTTNGTSNGTNGVCAMGKDCCKNKENEKDKGETEHIFDRSSFLPYDSSQEPIFPPELKLLSTYDDQFLIFRGERAKWYRPTTLGSILKLKEQFPDAKIVVGNTEVGVEVKFKHCVYPVIIMPNCVPEMSKIIETDDGFTVGAAVTLMEIENTFRKSIDLLPKYKTRTLKAIVNMLNWFAGKQIRNVAAIGGNIMTGSPISDLNPILMSLKVKLNLQSKEGGHRSVLMDETFFTGYRRNVVKPNEILLSIEIPYSTRYQYVKAYKQAKRREDDISIVTAAINVEFEETTNIIKNMNIAFGGMAPVTKIATKTSQALIGQKWNEEMLERAYSHMLEELPLQPSAPGGNIQFRRALTMSLFFKAYLSIGKEVTKDYLHEELIIPYHSSGGEQFHGVVPKSAQYFELIGDKQTKSDAVGRPITHVSAYKQAAGEAIYCDDMPFAEGELYLAFVLSSKAHAKLLSVDPTDALKEPGVVAFFSAKDLTPEQNAIGPIFHDEELFASEKVVSQGQTIGVIVAEDQVIAQAAARKVKIEYEEIHPIIVTMEDAIEKNSFYPQFPKTIRRGDVKSVFEDKNNIIIEGQCRMGGQEHFYLETHAALAVPKKEDDELEMFCSSQHPSEIAKLVSHVIHVPMNRIACRVKRMGGGFGGKESRAFRGFGGPQGMFGAENMIRDVAAKVGKSVEEISRLNLYQENQVTHYGQTLTHCTLQRCWDECVEKKKLLNQAGALLIVYVDGSVLLSHGGTEMGQGLHTKMIQVASRALGIDISKIHISDTATDKVPNTSATAASAGSDLNGMAVLEACEKLMKRLQPYKEKNPDGKWENWILAAYLDRVSLSATGFHATPGIGYDFKKNEGVPFNYFTYGVACSEVEIDCLSGDHQVIRTDIVMDLGESINPAIDIGQIEGGFVQGQGLFTIEELIYSPNGTLFSRGPGAYKIPGFGDIPQEFNVSLLKGAPNPRAVYSSKAVGEPPLFLASSVFFAIKEAISAARVDAGVPAEFYMDAPATSARIRMACEDHITKKLDQPPKGSFVPWNIVP</sequence>